<dbReference type="Proteomes" id="UP000197334">
    <property type="component" value="Unassembled WGS sequence"/>
</dbReference>
<reference evidence="1 2" key="1">
    <citation type="submission" date="2014-08" db="EMBL/GenBank/DDBJ databases">
        <title>Draft genome sequence of a novel L-asparaginase producing marine bacterium, Halomonas campaniensis.</title>
        <authorList>
            <person name="Sundarakrishnan B."/>
            <person name="Moushumi Priya A."/>
            <person name="Raman G."/>
            <person name="Sakthivel N."/>
            <person name="Park S."/>
            <person name="Jayachandran S."/>
        </authorList>
    </citation>
    <scope>NUCLEOTIDE SEQUENCE [LARGE SCALE GENOMIC DNA]</scope>
    <source>
        <strain evidence="1 2">SK03</strain>
    </source>
</reference>
<comment type="caution">
    <text evidence="1">The sequence shown here is derived from an EMBL/GenBank/DDBJ whole genome shotgun (WGS) entry which is preliminary data.</text>
</comment>
<gene>
    <name evidence="1" type="ORF">JI62_08080</name>
</gene>
<proteinExistence type="predicted"/>
<evidence type="ECO:0000313" key="1">
    <source>
        <dbReference type="EMBL" id="OWV30165.1"/>
    </source>
</evidence>
<keyword evidence="2" id="KW-1185">Reference proteome</keyword>
<name>A0A246S318_9GAMM</name>
<sequence>MKDDIDDFLDGRKNTFSDAAEALWHGTVGEHVEKLLSKGEALSLESLRNALVTTKEDAKQDSLIKLRAVKALEKLDNITSPRS</sequence>
<protein>
    <submittedName>
        <fullName evidence="1">Uncharacterized protein</fullName>
    </submittedName>
</protein>
<evidence type="ECO:0000313" key="2">
    <source>
        <dbReference type="Proteomes" id="UP000197334"/>
    </source>
</evidence>
<organism evidence="1 2">
    <name type="scientific">Halomonas campaniensis</name>
    <dbReference type="NCBI Taxonomy" id="213554"/>
    <lineage>
        <taxon>Bacteria</taxon>
        <taxon>Pseudomonadati</taxon>
        <taxon>Pseudomonadota</taxon>
        <taxon>Gammaproteobacteria</taxon>
        <taxon>Oceanospirillales</taxon>
        <taxon>Halomonadaceae</taxon>
        <taxon>Halomonas</taxon>
    </lineage>
</organism>
<dbReference type="EMBL" id="JPUA01000024">
    <property type="protein sequence ID" value="OWV30165.1"/>
    <property type="molecule type" value="Genomic_DNA"/>
</dbReference>
<accession>A0A246S318</accession>
<dbReference type="RefSeq" id="WP_088699686.1">
    <property type="nucleotide sequence ID" value="NZ_JPUA01000024.1"/>
</dbReference>
<dbReference type="AlphaFoldDB" id="A0A246S318"/>